<dbReference type="EMBL" id="GBXM01058529">
    <property type="protein sequence ID" value="JAH50048.1"/>
    <property type="molecule type" value="Transcribed_RNA"/>
</dbReference>
<organism evidence="1">
    <name type="scientific">Anguilla anguilla</name>
    <name type="common">European freshwater eel</name>
    <name type="synonym">Muraena anguilla</name>
    <dbReference type="NCBI Taxonomy" id="7936"/>
    <lineage>
        <taxon>Eukaryota</taxon>
        <taxon>Metazoa</taxon>
        <taxon>Chordata</taxon>
        <taxon>Craniata</taxon>
        <taxon>Vertebrata</taxon>
        <taxon>Euteleostomi</taxon>
        <taxon>Actinopterygii</taxon>
        <taxon>Neopterygii</taxon>
        <taxon>Teleostei</taxon>
        <taxon>Anguilliformes</taxon>
        <taxon>Anguillidae</taxon>
        <taxon>Anguilla</taxon>
    </lineage>
</organism>
<name>A0A0E9UAM0_ANGAN</name>
<proteinExistence type="predicted"/>
<sequence>MMNSDRFLCADTGESYGLAISIQIDPLFWAIC</sequence>
<evidence type="ECO:0000313" key="1">
    <source>
        <dbReference type="EMBL" id="JAH62767.1"/>
    </source>
</evidence>
<dbReference type="AlphaFoldDB" id="A0A0E9UAM0"/>
<dbReference type="EMBL" id="GBXM01045810">
    <property type="protein sequence ID" value="JAH62767.1"/>
    <property type="molecule type" value="Transcribed_RNA"/>
</dbReference>
<reference evidence="1" key="2">
    <citation type="journal article" date="2015" name="Fish Shellfish Immunol.">
        <title>Early steps in the European eel (Anguilla anguilla)-Vibrio vulnificus interaction in the gills: Role of the RtxA13 toxin.</title>
        <authorList>
            <person name="Callol A."/>
            <person name="Pajuelo D."/>
            <person name="Ebbesson L."/>
            <person name="Teles M."/>
            <person name="MacKenzie S."/>
            <person name="Amaro C."/>
        </authorList>
    </citation>
    <scope>NUCLEOTIDE SEQUENCE</scope>
</reference>
<reference evidence="1" key="1">
    <citation type="submission" date="2014-11" db="EMBL/GenBank/DDBJ databases">
        <authorList>
            <person name="Amaro Gonzalez C."/>
        </authorList>
    </citation>
    <scope>NUCLEOTIDE SEQUENCE</scope>
</reference>
<protein>
    <submittedName>
        <fullName evidence="1">Uncharacterized protein</fullName>
    </submittedName>
</protein>
<accession>A0A0E9UAM0</accession>